<feature type="transmembrane region" description="Helical" evidence="6">
    <location>
        <begin position="371"/>
        <end position="387"/>
    </location>
</feature>
<dbReference type="GO" id="GO:0005886">
    <property type="term" value="C:plasma membrane"/>
    <property type="evidence" value="ECO:0007669"/>
    <property type="project" value="UniProtKB-SubCell"/>
</dbReference>
<comment type="subcellular location">
    <subcellularLocation>
        <location evidence="1">Cell membrane</location>
        <topology evidence="1">Multi-pass membrane protein</topology>
    </subcellularLocation>
</comment>
<evidence type="ECO:0000256" key="5">
    <source>
        <dbReference type="ARBA" id="ARBA00023136"/>
    </source>
</evidence>
<keyword evidence="5 6" id="KW-0472">Membrane</keyword>
<dbReference type="PANTHER" id="PTHR30250:SF11">
    <property type="entry name" value="O-ANTIGEN TRANSPORTER-RELATED"/>
    <property type="match status" value="1"/>
</dbReference>
<evidence type="ECO:0000256" key="1">
    <source>
        <dbReference type="ARBA" id="ARBA00004651"/>
    </source>
</evidence>
<feature type="transmembrane region" description="Helical" evidence="6">
    <location>
        <begin position="97"/>
        <end position="119"/>
    </location>
</feature>
<evidence type="ECO:0000256" key="6">
    <source>
        <dbReference type="SAM" id="Phobius"/>
    </source>
</evidence>
<feature type="transmembrane region" description="Helical" evidence="6">
    <location>
        <begin position="393"/>
        <end position="411"/>
    </location>
</feature>
<organism evidence="7 8">
    <name type="scientific">Candidatus Lachnoclostridium stercoripullorum</name>
    <dbReference type="NCBI Taxonomy" id="2838635"/>
    <lineage>
        <taxon>Bacteria</taxon>
        <taxon>Bacillati</taxon>
        <taxon>Bacillota</taxon>
        <taxon>Clostridia</taxon>
        <taxon>Lachnospirales</taxon>
        <taxon>Lachnospiraceae</taxon>
    </lineage>
</organism>
<protein>
    <submittedName>
        <fullName evidence="7">Oligosaccharide flippase family protein</fullName>
    </submittedName>
</protein>
<dbReference type="AlphaFoldDB" id="A0A9D2AWP2"/>
<evidence type="ECO:0000256" key="4">
    <source>
        <dbReference type="ARBA" id="ARBA00022989"/>
    </source>
</evidence>
<feature type="transmembrane region" description="Helical" evidence="6">
    <location>
        <begin position="303"/>
        <end position="327"/>
    </location>
</feature>
<feature type="transmembrane region" description="Helical" evidence="6">
    <location>
        <begin position="456"/>
        <end position="474"/>
    </location>
</feature>
<dbReference type="CDD" id="cd13128">
    <property type="entry name" value="MATE_Wzx_like"/>
    <property type="match status" value="1"/>
</dbReference>
<gene>
    <name evidence="7" type="ORF">IAA28_03695</name>
</gene>
<keyword evidence="3 6" id="KW-0812">Transmembrane</keyword>
<evidence type="ECO:0000313" key="7">
    <source>
        <dbReference type="EMBL" id="HIX51894.1"/>
    </source>
</evidence>
<feature type="transmembrane region" description="Helical" evidence="6">
    <location>
        <begin position="21"/>
        <end position="43"/>
    </location>
</feature>
<dbReference type="InterPro" id="IPR002797">
    <property type="entry name" value="Polysacc_synth"/>
</dbReference>
<feature type="transmembrane region" description="Helical" evidence="6">
    <location>
        <begin position="178"/>
        <end position="200"/>
    </location>
</feature>
<dbReference type="EMBL" id="DXEU01000064">
    <property type="protein sequence ID" value="HIX51894.1"/>
    <property type="molecule type" value="Genomic_DNA"/>
</dbReference>
<comment type="caution">
    <text evidence="7">The sequence shown here is derived from an EMBL/GenBank/DDBJ whole genome shotgun (WGS) entry which is preliminary data.</text>
</comment>
<feature type="transmembrane region" description="Helical" evidence="6">
    <location>
        <begin position="333"/>
        <end position="350"/>
    </location>
</feature>
<feature type="transmembrane region" description="Helical" evidence="6">
    <location>
        <begin position="423"/>
        <end position="444"/>
    </location>
</feature>
<dbReference type="InterPro" id="IPR050833">
    <property type="entry name" value="Poly_Biosynth_Transport"/>
</dbReference>
<feature type="transmembrane region" description="Helical" evidence="6">
    <location>
        <begin position="152"/>
        <end position="172"/>
    </location>
</feature>
<feature type="transmembrane region" description="Helical" evidence="6">
    <location>
        <begin position="125"/>
        <end position="145"/>
    </location>
</feature>
<proteinExistence type="predicted"/>
<name>A0A9D2AWP2_9FIRM</name>
<keyword evidence="4 6" id="KW-1133">Transmembrane helix</keyword>
<reference evidence="7" key="1">
    <citation type="journal article" date="2021" name="PeerJ">
        <title>Extensive microbial diversity within the chicken gut microbiome revealed by metagenomics and culture.</title>
        <authorList>
            <person name="Gilroy R."/>
            <person name="Ravi A."/>
            <person name="Getino M."/>
            <person name="Pursley I."/>
            <person name="Horton D.L."/>
            <person name="Alikhan N.F."/>
            <person name="Baker D."/>
            <person name="Gharbi K."/>
            <person name="Hall N."/>
            <person name="Watson M."/>
            <person name="Adriaenssens E.M."/>
            <person name="Foster-Nyarko E."/>
            <person name="Jarju S."/>
            <person name="Secka A."/>
            <person name="Antonio M."/>
            <person name="Oren A."/>
            <person name="Chaudhuri R.R."/>
            <person name="La Ragione R."/>
            <person name="Hildebrand F."/>
            <person name="Pallen M.J."/>
        </authorList>
    </citation>
    <scope>NUCLEOTIDE SEQUENCE</scope>
    <source>
        <strain evidence="7">ChiGjej4B4-12881</strain>
    </source>
</reference>
<evidence type="ECO:0000313" key="8">
    <source>
        <dbReference type="Proteomes" id="UP000886780"/>
    </source>
</evidence>
<accession>A0A9D2AWP2</accession>
<feature type="transmembrane region" description="Helical" evidence="6">
    <location>
        <begin position="55"/>
        <end position="76"/>
    </location>
</feature>
<sequence>MFGRKKKDGQREGTPSVRENYAYNLIYQILTLLTPLITTPYIARVLGTGGVGIQSYTSSVVQYFSILAALGTASYGQREIARNRDDREARSRVFWEIELLCAGTTALCLMAWMAVIAFSEDYGPYYGVLTMTLAAVAFDISWMFGGMEQYRIIVIRNTAIKLAGIAMMFLFVRDGGDLLLYIALLAATGLLGNISMWACLRQFVDPVDIRSLKIRRHIKEVLVYFVPTIATSVYTILDKTMIGWFSGSDKSENGYYEYATGFVNMAKILIISFNAVMSARMSYLFGAGRQEEIRRRIGESVDFVLLLGLPITFGLAGIAACFVPWFLGGQYSPVIRLLWLCSPLVLIVGFSDCMGSQILTPCGKRAQSARVIVAGACANACMNLLLIPRLGAMGAALASVLAETMITGLYFRLCRGYIRPGMIAAGGIKRLAAALVMFGAVVWFGNLRGPGPLTTAVQVAGGACVYFVMLLILGDKTVLGQLRRILGNDSGEI</sequence>
<feature type="transmembrane region" description="Helical" evidence="6">
    <location>
        <begin position="221"/>
        <end position="245"/>
    </location>
</feature>
<dbReference type="Proteomes" id="UP000886780">
    <property type="component" value="Unassembled WGS sequence"/>
</dbReference>
<keyword evidence="2" id="KW-1003">Cell membrane</keyword>
<dbReference type="PANTHER" id="PTHR30250">
    <property type="entry name" value="PST FAMILY PREDICTED COLANIC ACID TRANSPORTER"/>
    <property type="match status" value="1"/>
</dbReference>
<evidence type="ECO:0000256" key="2">
    <source>
        <dbReference type="ARBA" id="ARBA00022475"/>
    </source>
</evidence>
<feature type="transmembrane region" description="Helical" evidence="6">
    <location>
        <begin position="265"/>
        <end position="283"/>
    </location>
</feature>
<evidence type="ECO:0000256" key="3">
    <source>
        <dbReference type="ARBA" id="ARBA00022692"/>
    </source>
</evidence>
<dbReference type="Pfam" id="PF01943">
    <property type="entry name" value="Polysacc_synt"/>
    <property type="match status" value="1"/>
</dbReference>
<reference evidence="7" key="2">
    <citation type="submission" date="2021-04" db="EMBL/GenBank/DDBJ databases">
        <authorList>
            <person name="Gilroy R."/>
        </authorList>
    </citation>
    <scope>NUCLEOTIDE SEQUENCE</scope>
    <source>
        <strain evidence="7">ChiGjej4B4-12881</strain>
    </source>
</reference>